<gene>
    <name evidence="3" type="ORF">IAA63_07855</name>
</gene>
<dbReference type="Proteomes" id="UP000886723">
    <property type="component" value="Unassembled WGS sequence"/>
</dbReference>
<comment type="caution">
    <text evidence="3">The sequence shown here is derived from an EMBL/GenBank/DDBJ whole genome shotgun (WGS) entry which is preliminary data.</text>
</comment>
<evidence type="ECO:0000313" key="4">
    <source>
        <dbReference type="Proteomes" id="UP000886723"/>
    </source>
</evidence>
<dbReference type="EMBL" id="DVON01000170">
    <property type="protein sequence ID" value="HIV13037.1"/>
    <property type="molecule type" value="Genomic_DNA"/>
</dbReference>
<dbReference type="GO" id="GO:0003676">
    <property type="term" value="F:nucleic acid binding"/>
    <property type="evidence" value="ECO:0007669"/>
    <property type="project" value="InterPro"/>
</dbReference>
<sequence>MDRKENAFKKTLNGEEDFEPEVPEEKTLEKSQKTVHMYLENGAKSVHPCQGWYGYVLEYQGIRLHTREHFGKAEGSRQKRDLEMLLDALGHCTPCRIIVHTEEAYLAGGYGRMEHYEESGWVTSTGEPVKYKELWQQVYRETRERPLEFALGDHAYTGWLRNEMKKRKEGGEQDVR</sequence>
<organism evidence="3 4">
    <name type="scientific">Candidatus Pullilachnospira stercoravium</name>
    <dbReference type="NCBI Taxonomy" id="2840913"/>
    <lineage>
        <taxon>Bacteria</taxon>
        <taxon>Bacillati</taxon>
        <taxon>Bacillota</taxon>
        <taxon>Clostridia</taxon>
        <taxon>Lachnospirales</taxon>
        <taxon>Lachnospiraceae</taxon>
        <taxon>Lachnospiraceae incertae sedis</taxon>
        <taxon>Candidatus Pullilachnospira</taxon>
    </lineage>
</organism>
<reference evidence="3" key="2">
    <citation type="journal article" date="2021" name="PeerJ">
        <title>Extensive microbial diversity within the chicken gut microbiome revealed by metagenomics and culture.</title>
        <authorList>
            <person name="Gilroy R."/>
            <person name="Ravi A."/>
            <person name="Getino M."/>
            <person name="Pursley I."/>
            <person name="Horton D.L."/>
            <person name="Alikhan N.F."/>
            <person name="Baker D."/>
            <person name="Gharbi K."/>
            <person name="Hall N."/>
            <person name="Watson M."/>
            <person name="Adriaenssens E.M."/>
            <person name="Foster-Nyarko E."/>
            <person name="Jarju S."/>
            <person name="Secka A."/>
            <person name="Antonio M."/>
            <person name="Oren A."/>
            <person name="Chaudhuri R.R."/>
            <person name="La Ragione R."/>
            <person name="Hildebrand F."/>
            <person name="Pallen M.J."/>
        </authorList>
    </citation>
    <scope>NUCLEOTIDE SEQUENCE</scope>
    <source>
        <strain evidence="3">ChiBcec2-4451</strain>
    </source>
</reference>
<protein>
    <recommendedName>
        <fullName evidence="2">RNase H type-1 domain-containing protein</fullName>
    </recommendedName>
</protein>
<evidence type="ECO:0000313" key="3">
    <source>
        <dbReference type="EMBL" id="HIV13037.1"/>
    </source>
</evidence>
<dbReference type="Pfam" id="PF00075">
    <property type="entry name" value="RNase_H"/>
    <property type="match status" value="1"/>
</dbReference>
<dbReference type="PROSITE" id="PS50879">
    <property type="entry name" value="RNASE_H_1"/>
    <property type="match status" value="1"/>
</dbReference>
<dbReference type="InterPro" id="IPR012337">
    <property type="entry name" value="RNaseH-like_sf"/>
</dbReference>
<evidence type="ECO:0000256" key="1">
    <source>
        <dbReference type="SAM" id="MobiDB-lite"/>
    </source>
</evidence>
<reference evidence="3" key="1">
    <citation type="submission" date="2020-10" db="EMBL/GenBank/DDBJ databases">
        <authorList>
            <person name="Gilroy R."/>
        </authorList>
    </citation>
    <scope>NUCLEOTIDE SEQUENCE</scope>
    <source>
        <strain evidence="3">ChiBcec2-4451</strain>
    </source>
</reference>
<dbReference type="InterPro" id="IPR002156">
    <property type="entry name" value="RNaseH_domain"/>
</dbReference>
<feature type="domain" description="RNase H type-1" evidence="2">
    <location>
        <begin position="31"/>
        <end position="176"/>
    </location>
</feature>
<dbReference type="GO" id="GO:0004523">
    <property type="term" value="F:RNA-DNA hybrid ribonuclease activity"/>
    <property type="evidence" value="ECO:0007669"/>
    <property type="project" value="InterPro"/>
</dbReference>
<evidence type="ECO:0000259" key="2">
    <source>
        <dbReference type="PROSITE" id="PS50879"/>
    </source>
</evidence>
<dbReference type="SUPFAM" id="SSF53098">
    <property type="entry name" value="Ribonuclease H-like"/>
    <property type="match status" value="1"/>
</dbReference>
<accession>A0A9D1NUC6</accession>
<proteinExistence type="predicted"/>
<dbReference type="AlphaFoldDB" id="A0A9D1NUC6"/>
<dbReference type="Gene3D" id="3.30.420.10">
    <property type="entry name" value="Ribonuclease H-like superfamily/Ribonuclease H"/>
    <property type="match status" value="1"/>
</dbReference>
<dbReference type="InterPro" id="IPR036397">
    <property type="entry name" value="RNaseH_sf"/>
</dbReference>
<feature type="region of interest" description="Disordered" evidence="1">
    <location>
        <begin position="1"/>
        <end position="24"/>
    </location>
</feature>
<name>A0A9D1NUC6_9FIRM</name>